<evidence type="ECO:0000259" key="3">
    <source>
        <dbReference type="Pfam" id="PF25372"/>
    </source>
</evidence>
<dbReference type="InterPro" id="IPR057207">
    <property type="entry name" value="FBXL15_LRR"/>
</dbReference>
<feature type="transmembrane region" description="Helical" evidence="2">
    <location>
        <begin position="584"/>
        <end position="602"/>
    </location>
</feature>
<dbReference type="PANTHER" id="PTHR13318">
    <property type="entry name" value="PARTNER OF PAIRED, ISOFORM B-RELATED"/>
    <property type="match status" value="1"/>
</dbReference>
<dbReference type="InterPro" id="IPR032675">
    <property type="entry name" value="LRR_dom_sf"/>
</dbReference>
<sequence length="646" mass="71664">MEAMERLGSDELISIYEKLHKRHDRESFSQVSKNFLKARCISIRRFHTLCPSLLNAILPRALNLRYLHCFKPLSNEHMKLLAQSSPKLEILYLIRYSSSEENLDHAADYEFDFDDEGLCAVANACGHLYDVKLSGRLHVGDLGVVSLVRSLRNLRHLELARCVKITDESLKAIGEATCLKSVDLQGCYLITDLGLEYLANGDLKNCLKYLYLAECVRISDAGIIYLKQMVNLIYLDLSKCGDSITDFGISAIAKIQNIKTLRLCWLINVSDTSMFEIASNCLKLNTVDLAGCETITSEGLRALAYLPKLSNLRLHSCHNISWEDVTYIGIDQRCNLYGTTPIPSFFLKANKRLSGLDNLPERLRKGSSFLSDGTVGKSCEHAAVYGVGYLVSALGVWVLGKLGIIDHDPFVWETAKKYLPAAFVFYLTIFTNTNLLRHANVDTFIVFRALTPLLVAVADVLFRKQEVPSKFTFLSLVVILCGSVGYVATDSGFSLTAYSWAFAYLVTITTEMVYFKHVNGGNLFEVVAFTAVSISCVFGLLISFFGFACRKAISATAYTVTGVVNKFLTVAINVLIWDKHASPFGLFCLLVTIAGGILYQQSVSRVSSPTSQRDPAASKLMDNKDDVDDYSEEDDEKGITGKISGV</sequence>
<dbReference type="Gene3D" id="3.80.10.10">
    <property type="entry name" value="Ribonuclease Inhibitor"/>
    <property type="match status" value="2"/>
</dbReference>
<name>A0ABQ4WSA1_9ASTR</name>
<dbReference type="InterPro" id="IPR006553">
    <property type="entry name" value="Leu-rich_rpt_Cys-con_subtyp"/>
</dbReference>
<comment type="caution">
    <text evidence="4">The sequence shown here is derived from an EMBL/GenBank/DDBJ whole genome shotgun (WGS) entry which is preliminary data.</text>
</comment>
<feature type="transmembrane region" description="Helical" evidence="2">
    <location>
        <begin position="526"/>
        <end position="547"/>
    </location>
</feature>
<feature type="transmembrane region" description="Helical" evidence="2">
    <location>
        <begin position="421"/>
        <end position="439"/>
    </location>
</feature>
<keyword evidence="2" id="KW-1133">Transmembrane helix</keyword>
<feature type="region of interest" description="Disordered" evidence="1">
    <location>
        <begin position="607"/>
        <end position="646"/>
    </location>
</feature>
<evidence type="ECO:0000256" key="2">
    <source>
        <dbReference type="SAM" id="Phobius"/>
    </source>
</evidence>
<feature type="compositionally biased region" description="Acidic residues" evidence="1">
    <location>
        <begin position="625"/>
        <end position="636"/>
    </location>
</feature>
<evidence type="ECO:0000313" key="4">
    <source>
        <dbReference type="EMBL" id="GJS55768.1"/>
    </source>
</evidence>
<feature type="transmembrane region" description="Helical" evidence="2">
    <location>
        <begin position="445"/>
        <end position="462"/>
    </location>
</feature>
<keyword evidence="2" id="KW-0812">Transmembrane</keyword>
<dbReference type="SUPFAM" id="SSF52047">
    <property type="entry name" value="RNI-like"/>
    <property type="match status" value="1"/>
</dbReference>
<dbReference type="Pfam" id="PF25372">
    <property type="entry name" value="DUF7885"/>
    <property type="match status" value="1"/>
</dbReference>
<proteinExistence type="predicted"/>
<feature type="transmembrane region" description="Helical" evidence="2">
    <location>
        <begin position="471"/>
        <end position="489"/>
    </location>
</feature>
<gene>
    <name evidence="4" type="ORF">Tco_0629130</name>
</gene>
<dbReference type="SMART" id="SM00367">
    <property type="entry name" value="LRR_CC"/>
    <property type="match status" value="8"/>
</dbReference>
<accession>A0ABQ4WSA1</accession>
<dbReference type="Pfam" id="PF13516">
    <property type="entry name" value="LRR_6"/>
    <property type="match status" value="1"/>
</dbReference>
<keyword evidence="2" id="KW-0472">Membrane</keyword>
<organism evidence="4 5">
    <name type="scientific">Tanacetum coccineum</name>
    <dbReference type="NCBI Taxonomy" id="301880"/>
    <lineage>
        <taxon>Eukaryota</taxon>
        <taxon>Viridiplantae</taxon>
        <taxon>Streptophyta</taxon>
        <taxon>Embryophyta</taxon>
        <taxon>Tracheophyta</taxon>
        <taxon>Spermatophyta</taxon>
        <taxon>Magnoliopsida</taxon>
        <taxon>eudicotyledons</taxon>
        <taxon>Gunneridae</taxon>
        <taxon>Pentapetalae</taxon>
        <taxon>asterids</taxon>
        <taxon>campanulids</taxon>
        <taxon>Asterales</taxon>
        <taxon>Asteraceae</taxon>
        <taxon>Asteroideae</taxon>
        <taxon>Anthemideae</taxon>
        <taxon>Anthemidinae</taxon>
        <taxon>Tanacetum</taxon>
    </lineage>
</organism>
<feature type="transmembrane region" description="Helical" evidence="2">
    <location>
        <begin position="382"/>
        <end position="400"/>
    </location>
</feature>
<feature type="transmembrane region" description="Helical" evidence="2">
    <location>
        <begin position="553"/>
        <end position="577"/>
    </location>
</feature>
<keyword evidence="5" id="KW-1185">Reference proteome</keyword>
<dbReference type="InterPro" id="IPR001611">
    <property type="entry name" value="Leu-rich_rpt"/>
</dbReference>
<evidence type="ECO:0000313" key="5">
    <source>
        <dbReference type="Proteomes" id="UP001151760"/>
    </source>
</evidence>
<dbReference type="EMBL" id="BQNB010008891">
    <property type="protein sequence ID" value="GJS55768.1"/>
    <property type="molecule type" value="Genomic_DNA"/>
</dbReference>
<reference evidence="4" key="2">
    <citation type="submission" date="2022-01" db="EMBL/GenBank/DDBJ databases">
        <authorList>
            <person name="Yamashiro T."/>
            <person name="Shiraishi A."/>
            <person name="Satake H."/>
            <person name="Nakayama K."/>
        </authorList>
    </citation>
    <scope>NUCLEOTIDE SEQUENCE</scope>
</reference>
<dbReference type="Proteomes" id="UP001151760">
    <property type="component" value="Unassembled WGS sequence"/>
</dbReference>
<protein>
    <submittedName>
        <fullName evidence="4">GDP-mannose transporter GONST4</fullName>
    </submittedName>
</protein>
<evidence type="ECO:0000256" key="1">
    <source>
        <dbReference type="SAM" id="MobiDB-lite"/>
    </source>
</evidence>
<feature type="domain" description="F-box/LRR-repeat protein 15-like leucin rich repeat" evidence="3">
    <location>
        <begin position="114"/>
        <end position="263"/>
    </location>
</feature>
<feature type="transmembrane region" description="Helical" evidence="2">
    <location>
        <begin position="495"/>
        <end position="514"/>
    </location>
</feature>
<reference evidence="4" key="1">
    <citation type="journal article" date="2022" name="Int. J. Mol. Sci.">
        <title>Draft Genome of Tanacetum Coccineum: Genomic Comparison of Closely Related Tanacetum-Family Plants.</title>
        <authorList>
            <person name="Yamashiro T."/>
            <person name="Shiraishi A."/>
            <person name="Nakayama K."/>
            <person name="Satake H."/>
        </authorList>
    </citation>
    <scope>NUCLEOTIDE SEQUENCE</scope>
</reference>